<dbReference type="Proteomes" id="UP000002373">
    <property type="component" value="Segment"/>
</dbReference>
<dbReference type="SMR" id="D5JFI3"/>
<evidence type="ECO:0000313" key="3">
    <source>
        <dbReference type="Proteomes" id="UP000002373"/>
    </source>
</evidence>
<dbReference type="GeneID" id="8997367"/>
<evidence type="ECO:0000313" key="2">
    <source>
        <dbReference type="EMBL" id="ADE34967.1"/>
    </source>
</evidence>
<dbReference type="InterPro" id="IPR058240">
    <property type="entry name" value="rSAM_sf"/>
</dbReference>
<evidence type="ECO:0000259" key="1">
    <source>
        <dbReference type="Pfam" id="PF13186"/>
    </source>
</evidence>
<reference evidence="2 3" key="1">
    <citation type="submission" date="2010-10" db="EMBL/GenBank/DDBJ databases">
        <title>Genomic sequence and analysis of Klebsiella sp. KP15 bacteriophage.</title>
        <authorList>
            <person name="Drulis-Kawa Z."/>
            <person name="Maciaszczyk-Dziubinska E."/>
            <person name="Bocer T."/>
        </authorList>
    </citation>
    <scope>NUCLEOTIDE SEQUENCE [LARGE SCALE GENOMIC DNA]</scope>
</reference>
<keyword evidence="3" id="KW-1185">Reference proteome</keyword>
<dbReference type="RefSeq" id="YP_003580011.1">
    <property type="nucleotide sequence ID" value="NC_014036.1"/>
</dbReference>
<sequence>MKVSLALSSNPMLDFENYIMNNAQTVLKAPTLFIYQDGDIRYARSKWYNYNFNVKTGEFARWGTSFETDPTYAPFPEILDIEITTKCNGPAGKLCGFCYKSNNPNGFNMDLDTFKSIIDKMPWLTQCALGADAQGQTNPDMFDMMAYARSKGIVPNLTIADVSKDVAARLAAVAGAVAVSVYKHAGFDVAFNSVANLAEAGQQQINLHFMVSSKTYDDAFNVVDAVKNDPRLKQVNAIVFLGLKQKGRGKNWDTVTREQYKKLVEYCLDSGVGFGFDSCSAPAFVEAMEGHPNFEQYKQYAEDCEATMFSSYINEKGEFFPCSFTERWVEGGWEEGLNVLEANDFIKDIWEHPKTKQFRNELIGNKDHNGCRNCPAYAVCGKDMRVHKAPEPDVYAVELK</sequence>
<dbReference type="InterPro" id="IPR023885">
    <property type="entry name" value="4Fe4S-binding_SPASM_dom"/>
</dbReference>
<name>D5JFI3_9CAUD</name>
<feature type="domain" description="4Fe4S-binding SPASM" evidence="1">
    <location>
        <begin position="304"/>
        <end position="375"/>
    </location>
</feature>
<organism evidence="2 3">
    <name type="scientific">Klebsiella phage KP15</name>
    <dbReference type="NCBI Taxonomy" id="707757"/>
    <lineage>
        <taxon>Viruses</taxon>
        <taxon>Duplodnaviria</taxon>
        <taxon>Heunggongvirae</taxon>
        <taxon>Uroviricota</taxon>
        <taxon>Caudoviricetes</taxon>
        <taxon>Pantevenvirales</taxon>
        <taxon>Straboviridae</taxon>
        <taxon>Slopekvirus</taxon>
        <taxon>Slopekvirus kp15</taxon>
    </lineage>
</organism>
<accession>D5JFI3</accession>
<dbReference type="PANTHER" id="PTHR11228">
    <property type="entry name" value="RADICAL SAM DOMAIN PROTEIN"/>
    <property type="match status" value="1"/>
</dbReference>
<dbReference type="EMBL" id="GU295964">
    <property type="protein sequence ID" value="ADE34967.1"/>
    <property type="molecule type" value="Genomic_DNA"/>
</dbReference>
<dbReference type="SUPFAM" id="SSF102114">
    <property type="entry name" value="Radical SAM enzymes"/>
    <property type="match status" value="1"/>
</dbReference>
<dbReference type="InterPro" id="IPR013785">
    <property type="entry name" value="Aldolase_TIM"/>
</dbReference>
<dbReference type="Pfam" id="PF13186">
    <property type="entry name" value="SPASM"/>
    <property type="match status" value="1"/>
</dbReference>
<proteinExistence type="predicted"/>
<dbReference type="GO" id="GO:0006783">
    <property type="term" value="P:heme biosynthetic process"/>
    <property type="evidence" value="ECO:0007669"/>
    <property type="project" value="TreeGrafter"/>
</dbReference>
<dbReference type="InterPro" id="IPR050377">
    <property type="entry name" value="Radical_SAM_PqqE_MftC-like"/>
</dbReference>
<protein>
    <recommendedName>
        <fullName evidence="1">4Fe4S-binding SPASM domain-containing protein</fullName>
    </recommendedName>
</protein>
<dbReference type="KEGG" id="vg:8997367"/>
<dbReference type="Gene3D" id="3.20.20.70">
    <property type="entry name" value="Aldolase class I"/>
    <property type="match status" value="1"/>
</dbReference>
<gene>
    <name evidence="2" type="ORF">KP15_135</name>
</gene>
<dbReference type="PANTHER" id="PTHR11228:SF7">
    <property type="entry name" value="PQQA PEPTIDE CYCLASE"/>
    <property type="match status" value="1"/>
</dbReference>